<dbReference type="AlphaFoldDB" id="A0A2V5HH19"/>
<dbReference type="EMBL" id="KZ825107">
    <property type="protein sequence ID" value="PYI23071.1"/>
    <property type="molecule type" value="Genomic_DNA"/>
</dbReference>
<protein>
    <submittedName>
        <fullName evidence="1">Uncharacterized protein</fullName>
    </submittedName>
</protein>
<keyword evidence="2" id="KW-1185">Reference proteome</keyword>
<gene>
    <name evidence="1" type="ORF">BO99DRAFT_223335</name>
</gene>
<evidence type="ECO:0000313" key="2">
    <source>
        <dbReference type="Proteomes" id="UP000249829"/>
    </source>
</evidence>
<dbReference type="Proteomes" id="UP000249829">
    <property type="component" value="Unassembled WGS sequence"/>
</dbReference>
<sequence length="102" mass="11516">MLGPSFILHSGSICPTWGFCFAGPLSLHCPHPFYFTSFLSFITPLTHISSSYADTYMYMTCRQDSPEKSIEQDITQTSYFPRSCHSEQSCTSLPFNYYAVTG</sequence>
<reference evidence="1 2" key="1">
    <citation type="submission" date="2018-02" db="EMBL/GenBank/DDBJ databases">
        <title>The genomes of Aspergillus section Nigri reveals drivers in fungal speciation.</title>
        <authorList>
            <consortium name="DOE Joint Genome Institute"/>
            <person name="Vesth T.C."/>
            <person name="Nybo J."/>
            <person name="Theobald S."/>
            <person name="Brandl J."/>
            <person name="Frisvad J.C."/>
            <person name="Nielsen K.F."/>
            <person name="Lyhne E.K."/>
            <person name="Kogle M.E."/>
            <person name="Kuo A."/>
            <person name="Riley R."/>
            <person name="Clum A."/>
            <person name="Nolan M."/>
            <person name="Lipzen A."/>
            <person name="Salamov A."/>
            <person name="Henrissat B."/>
            <person name="Wiebenga A."/>
            <person name="De vries R.P."/>
            <person name="Grigoriev I.V."/>
            <person name="Mortensen U.H."/>
            <person name="Andersen M.R."/>
            <person name="Baker S.E."/>
        </authorList>
    </citation>
    <scope>NUCLEOTIDE SEQUENCE [LARGE SCALE GENOMIC DNA]</scope>
    <source>
        <strain evidence="1 2">CBS 115571</strain>
    </source>
</reference>
<organism evidence="1 2">
    <name type="scientific">Aspergillus violaceofuscus (strain CBS 115571)</name>
    <dbReference type="NCBI Taxonomy" id="1450538"/>
    <lineage>
        <taxon>Eukaryota</taxon>
        <taxon>Fungi</taxon>
        <taxon>Dikarya</taxon>
        <taxon>Ascomycota</taxon>
        <taxon>Pezizomycotina</taxon>
        <taxon>Eurotiomycetes</taxon>
        <taxon>Eurotiomycetidae</taxon>
        <taxon>Eurotiales</taxon>
        <taxon>Aspergillaceae</taxon>
        <taxon>Aspergillus</taxon>
    </lineage>
</organism>
<accession>A0A2V5HH19</accession>
<evidence type="ECO:0000313" key="1">
    <source>
        <dbReference type="EMBL" id="PYI23071.1"/>
    </source>
</evidence>
<name>A0A2V5HH19_ASPV1</name>
<proteinExistence type="predicted"/>